<dbReference type="OrthoDB" id="9805423at2"/>
<keyword evidence="3" id="KW-1185">Reference proteome</keyword>
<dbReference type="SUPFAM" id="SSF53474">
    <property type="entry name" value="alpha/beta-Hydrolases"/>
    <property type="match status" value="1"/>
</dbReference>
<dbReference type="InterPro" id="IPR013595">
    <property type="entry name" value="Pept_S33_TAP-like_C"/>
</dbReference>
<gene>
    <name evidence="2" type="ORF">SAMN04488123_108114</name>
</gene>
<reference evidence="2 3" key="1">
    <citation type="submission" date="2016-10" db="EMBL/GenBank/DDBJ databases">
        <authorList>
            <person name="de Groot N.N."/>
        </authorList>
    </citation>
    <scope>NUCLEOTIDE SEQUENCE [LARGE SCALE GENOMIC DNA]</scope>
    <source>
        <strain evidence="2 3">DSM 21771</strain>
    </source>
</reference>
<feature type="domain" description="Peptidase S33 tripeptidyl aminopeptidase-like C-terminal" evidence="1">
    <location>
        <begin position="11"/>
        <end position="68"/>
    </location>
</feature>
<dbReference type="EMBL" id="FNEN01000008">
    <property type="protein sequence ID" value="SDI91237.1"/>
    <property type="molecule type" value="Genomic_DNA"/>
</dbReference>
<organism evidence="2 3">
    <name type="scientific">Natribacillus halophilus</name>
    <dbReference type="NCBI Taxonomy" id="549003"/>
    <lineage>
        <taxon>Bacteria</taxon>
        <taxon>Bacillati</taxon>
        <taxon>Bacillota</taxon>
        <taxon>Bacilli</taxon>
        <taxon>Bacillales</taxon>
        <taxon>Bacillaceae</taxon>
        <taxon>Natribacillus</taxon>
    </lineage>
</organism>
<protein>
    <submittedName>
        <fullName evidence="2">Alpha/beta hydrolase fold</fullName>
    </submittedName>
</protein>
<dbReference type="Gene3D" id="3.40.50.1820">
    <property type="entry name" value="alpha/beta hydrolase"/>
    <property type="match status" value="1"/>
</dbReference>
<dbReference type="Pfam" id="PF08386">
    <property type="entry name" value="Abhydrolase_4"/>
    <property type="match status" value="1"/>
</dbReference>
<evidence type="ECO:0000313" key="3">
    <source>
        <dbReference type="Proteomes" id="UP000198853"/>
    </source>
</evidence>
<dbReference type="AlphaFoldDB" id="A0A1G8PFP4"/>
<name>A0A1G8PFP4_9BACI</name>
<sequence length="77" mass="9078">MREMDLIPGNKQVTVPVLVIAGKYDWITPPKANEETAESFPNASYLLFEHSSHRVMKDEHERFIREINDFVSQHHHY</sequence>
<evidence type="ECO:0000313" key="2">
    <source>
        <dbReference type="EMBL" id="SDI91237.1"/>
    </source>
</evidence>
<evidence type="ECO:0000259" key="1">
    <source>
        <dbReference type="Pfam" id="PF08386"/>
    </source>
</evidence>
<dbReference type="GO" id="GO:0016787">
    <property type="term" value="F:hydrolase activity"/>
    <property type="evidence" value="ECO:0007669"/>
    <property type="project" value="UniProtKB-KW"/>
</dbReference>
<accession>A0A1G8PFP4</accession>
<proteinExistence type="predicted"/>
<dbReference type="Proteomes" id="UP000198853">
    <property type="component" value="Unassembled WGS sequence"/>
</dbReference>
<dbReference type="InterPro" id="IPR029058">
    <property type="entry name" value="AB_hydrolase_fold"/>
</dbReference>
<keyword evidence="2" id="KW-0378">Hydrolase</keyword>